<feature type="region of interest" description="Disordered" evidence="1">
    <location>
        <begin position="54"/>
        <end position="77"/>
    </location>
</feature>
<protein>
    <submittedName>
        <fullName evidence="3">Putative secreted protein</fullName>
    </submittedName>
</protein>
<feature type="compositionally biased region" description="Basic and acidic residues" evidence="1">
    <location>
        <begin position="67"/>
        <end position="77"/>
    </location>
</feature>
<keyword evidence="2" id="KW-1133">Transmembrane helix</keyword>
<dbReference type="EMBL" id="GGFL01014146">
    <property type="protein sequence ID" value="MBW78324.1"/>
    <property type="molecule type" value="Transcribed_RNA"/>
</dbReference>
<feature type="transmembrane region" description="Helical" evidence="2">
    <location>
        <begin position="6"/>
        <end position="31"/>
    </location>
</feature>
<keyword evidence="2" id="KW-0812">Transmembrane</keyword>
<name>A0A2M4DL91_ANODA</name>
<reference evidence="3" key="1">
    <citation type="submission" date="2018-01" db="EMBL/GenBank/DDBJ databases">
        <title>An insight into the sialome of Amazonian anophelines.</title>
        <authorList>
            <person name="Ribeiro J.M."/>
            <person name="Scarpassa V."/>
            <person name="Calvo E."/>
        </authorList>
    </citation>
    <scope>NUCLEOTIDE SEQUENCE</scope>
</reference>
<proteinExistence type="predicted"/>
<keyword evidence="2" id="KW-0472">Membrane</keyword>
<organism evidence="3">
    <name type="scientific">Anopheles darlingi</name>
    <name type="common">Mosquito</name>
    <dbReference type="NCBI Taxonomy" id="43151"/>
    <lineage>
        <taxon>Eukaryota</taxon>
        <taxon>Metazoa</taxon>
        <taxon>Ecdysozoa</taxon>
        <taxon>Arthropoda</taxon>
        <taxon>Hexapoda</taxon>
        <taxon>Insecta</taxon>
        <taxon>Pterygota</taxon>
        <taxon>Neoptera</taxon>
        <taxon>Endopterygota</taxon>
        <taxon>Diptera</taxon>
        <taxon>Nematocera</taxon>
        <taxon>Culicoidea</taxon>
        <taxon>Culicidae</taxon>
        <taxon>Anophelinae</taxon>
        <taxon>Anopheles</taxon>
    </lineage>
</organism>
<evidence type="ECO:0000256" key="2">
    <source>
        <dbReference type="SAM" id="Phobius"/>
    </source>
</evidence>
<evidence type="ECO:0000256" key="1">
    <source>
        <dbReference type="SAM" id="MobiDB-lite"/>
    </source>
</evidence>
<evidence type="ECO:0000313" key="3">
    <source>
        <dbReference type="EMBL" id="MBW78324.1"/>
    </source>
</evidence>
<sequence length="99" mass="10881">MQQTAVGWYAWLLWLAGWLGWLAGWVACAYIDTITFPSSTRRLDFVTGSGSLRGSVRTNSSSKRRNSRDDRASQEIDPCRAGTPRVATCGVTLAKGERA</sequence>
<accession>A0A2M4DL91</accession>
<dbReference type="AlphaFoldDB" id="A0A2M4DL91"/>